<feature type="transmembrane region" description="Helical" evidence="6">
    <location>
        <begin position="79"/>
        <end position="102"/>
    </location>
</feature>
<evidence type="ECO:0000256" key="1">
    <source>
        <dbReference type="ARBA" id="ARBA00004141"/>
    </source>
</evidence>
<feature type="transmembrane region" description="Helical" evidence="6">
    <location>
        <begin position="6"/>
        <end position="26"/>
    </location>
</feature>
<feature type="transmembrane region" description="Helical" evidence="6">
    <location>
        <begin position="114"/>
        <end position="136"/>
    </location>
</feature>
<dbReference type="GeneID" id="71568494"/>
<organism evidence="7 8">
    <name type="scientific">Ornithobacterium rhinotracheale (strain ATCC 51463 / DSM 15997 / CCUG 23171 / CIP 104009 / LMG 9086)</name>
    <dbReference type="NCBI Taxonomy" id="867902"/>
    <lineage>
        <taxon>Bacteria</taxon>
        <taxon>Pseudomonadati</taxon>
        <taxon>Bacteroidota</taxon>
        <taxon>Flavobacteriia</taxon>
        <taxon>Flavobacteriales</taxon>
        <taxon>Weeksellaceae</taxon>
        <taxon>Ornithobacterium</taxon>
    </lineage>
</organism>
<comment type="similarity">
    <text evidence="2">Belongs to the TerC family.</text>
</comment>
<evidence type="ECO:0000256" key="6">
    <source>
        <dbReference type="SAM" id="Phobius"/>
    </source>
</evidence>
<evidence type="ECO:0000313" key="8">
    <source>
        <dbReference type="Proteomes" id="UP000006051"/>
    </source>
</evidence>
<dbReference type="eggNOG" id="COG0861">
    <property type="taxonomic scope" value="Bacteria"/>
</dbReference>
<gene>
    <name evidence="7" type="ordered locus">Ornrh_0215</name>
</gene>
<dbReference type="RefSeq" id="WP_014790067.1">
    <property type="nucleotide sequence ID" value="NC_018016.1"/>
</dbReference>
<proteinExistence type="inferred from homology"/>
<feature type="transmembrane region" description="Helical" evidence="6">
    <location>
        <begin position="295"/>
        <end position="312"/>
    </location>
</feature>
<dbReference type="GO" id="GO:0016020">
    <property type="term" value="C:membrane"/>
    <property type="evidence" value="ECO:0007669"/>
    <property type="project" value="UniProtKB-SubCell"/>
</dbReference>
<protein>
    <submittedName>
        <fullName evidence="7">Integral membrane protein, TerC family</fullName>
    </submittedName>
</protein>
<dbReference type="PANTHER" id="PTHR30238">
    <property type="entry name" value="MEMBRANE BOUND PREDICTED REDOX MODULATOR"/>
    <property type="match status" value="1"/>
</dbReference>
<dbReference type="KEGG" id="orh:Ornrh_0215"/>
<accession>I3ZXK3</accession>
<dbReference type="GeneID" id="97256987"/>
<reference evidence="7 8" key="1">
    <citation type="submission" date="2012-06" db="EMBL/GenBank/DDBJ databases">
        <title>The complete genome of Ornithobacterium rhinotracheale DSM 15997.</title>
        <authorList>
            <consortium name="US DOE Joint Genome Institute (JGI-PGF)"/>
            <person name="Lucas S."/>
            <person name="Copeland A."/>
            <person name="Lapidus A."/>
            <person name="Goodwin L."/>
            <person name="Pitluck S."/>
            <person name="Peters L."/>
            <person name="Mikhailova N."/>
            <person name="Teshima H."/>
            <person name="Kyrpides N."/>
            <person name="Mavromatis K."/>
            <person name="Pagani I."/>
            <person name="Ivanova N."/>
            <person name="Ovchinnikova G."/>
            <person name="Zeytun A."/>
            <person name="Detter J.C."/>
            <person name="Han C."/>
            <person name="Land M."/>
            <person name="Hauser L."/>
            <person name="Markowitz V."/>
            <person name="Cheng J.-F."/>
            <person name="Hugenholtz P."/>
            <person name="Woyke T."/>
            <person name="Wu D."/>
            <person name="Lang E."/>
            <person name="Kopitz M."/>
            <person name="Brambilla E."/>
            <person name="Klenk H.-P."/>
            <person name="Eisen J.A."/>
        </authorList>
    </citation>
    <scope>NUCLEOTIDE SEQUENCE [LARGE SCALE GENOMIC DNA]</scope>
    <source>
        <strain evidence="8">ATCC 51463 / DSM 15997 / CCUG 23171 / LMG 9086</strain>
    </source>
</reference>
<evidence type="ECO:0000313" key="7">
    <source>
        <dbReference type="EMBL" id="AFL96437.1"/>
    </source>
</evidence>
<keyword evidence="4 6" id="KW-1133">Transmembrane helix</keyword>
<dbReference type="NCBIfam" id="TIGR03718">
    <property type="entry name" value="R_switched_Alx"/>
    <property type="match status" value="1"/>
</dbReference>
<dbReference type="InterPro" id="IPR005496">
    <property type="entry name" value="Integral_membrane_TerC"/>
</dbReference>
<feature type="transmembrane region" description="Helical" evidence="6">
    <location>
        <begin position="238"/>
        <end position="258"/>
    </location>
</feature>
<dbReference type="Pfam" id="PF03741">
    <property type="entry name" value="TerC"/>
    <property type="match status" value="1"/>
</dbReference>
<dbReference type="InterPro" id="IPR022369">
    <property type="entry name" value="Integral_membrane_TerC_rswitch"/>
</dbReference>
<comment type="subcellular location">
    <subcellularLocation>
        <location evidence="1">Membrane</location>
        <topology evidence="1">Multi-pass membrane protein</topology>
    </subcellularLocation>
</comment>
<feature type="transmembrane region" description="Helical" evidence="6">
    <location>
        <begin position="38"/>
        <end position="59"/>
    </location>
</feature>
<dbReference type="PATRIC" id="fig|867902.3.peg.218"/>
<dbReference type="STRING" id="867902.Ornrh_0215"/>
<evidence type="ECO:0000256" key="2">
    <source>
        <dbReference type="ARBA" id="ARBA00007511"/>
    </source>
</evidence>
<feature type="transmembrane region" description="Helical" evidence="6">
    <location>
        <begin position="270"/>
        <end position="289"/>
    </location>
</feature>
<dbReference type="Proteomes" id="UP000006051">
    <property type="component" value="Chromosome"/>
</dbReference>
<feature type="transmembrane region" description="Helical" evidence="6">
    <location>
        <begin position="208"/>
        <end position="232"/>
    </location>
</feature>
<keyword evidence="5 6" id="KW-0472">Membrane</keyword>
<evidence type="ECO:0000256" key="5">
    <source>
        <dbReference type="ARBA" id="ARBA00023136"/>
    </source>
</evidence>
<keyword evidence="8" id="KW-1185">Reference proteome</keyword>
<name>I3ZXK3_ORNRL</name>
<keyword evidence="3 6" id="KW-0812">Transmembrane</keyword>
<evidence type="ECO:0000256" key="4">
    <source>
        <dbReference type="ARBA" id="ARBA00022989"/>
    </source>
</evidence>
<feature type="transmembrane region" description="Helical" evidence="6">
    <location>
        <begin position="142"/>
        <end position="160"/>
    </location>
</feature>
<sequence>MDLNLIVWICLLIFIAGLLAFDLLVLHKTEDISHKKTAIETLFWIAIAMGFSGVLYLLYKNELVHNPTHLTPYRAAVKYITGYLIELSLSVDNLFVIAMIFTSYKIPLKYQHKALFWGIIGAIVFRGIMIAVGVVLFNKVSWIVYVFGVFLLFTAVKMLWEEINNNEEIEEETSALDKFMHKHLKMSQNLDGNKFFTIENGVKVATPLFGALVIIELTDLLFAVDSIPAILAISHDSLIVFCATIFATLGLRSMYFFLANMLERFRYLKFSVIVILFYIGVKMLLIHHIEIPEWFSLSVIFVSILVGILASLKAEKNAQKV</sequence>
<evidence type="ECO:0000256" key="3">
    <source>
        <dbReference type="ARBA" id="ARBA00022692"/>
    </source>
</evidence>
<dbReference type="PANTHER" id="PTHR30238:SF0">
    <property type="entry name" value="THYLAKOID MEMBRANE PROTEIN TERC, CHLOROPLASTIC"/>
    <property type="match status" value="1"/>
</dbReference>
<dbReference type="HOGENOM" id="CLU_045644_1_2_10"/>
<dbReference type="EMBL" id="CP003283">
    <property type="protein sequence ID" value="AFL96437.1"/>
    <property type="molecule type" value="Genomic_DNA"/>
</dbReference>
<dbReference type="AlphaFoldDB" id="I3ZXK3"/>